<dbReference type="GO" id="GO:0005886">
    <property type="term" value="C:plasma membrane"/>
    <property type="evidence" value="ECO:0007669"/>
    <property type="project" value="UniProtKB-SubCell"/>
</dbReference>
<comment type="similarity">
    <text evidence="1 13 14">Belongs to the ATPase B chain family.</text>
</comment>
<evidence type="ECO:0000313" key="17">
    <source>
        <dbReference type="Proteomes" id="UP000077096"/>
    </source>
</evidence>
<dbReference type="HAMAP" id="MF_01398">
    <property type="entry name" value="ATP_synth_b_bprime"/>
    <property type="match status" value="1"/>
</dbReference>
<evidence type="ECO:0000256" key="1">
    <source>
        <dbReference type="ARBA" id="ARBA00005513"/>
    </source>
</evidence>
<dbReference type="KEGG" id="fng:JM64_03365"/>
<dbReference type="EMBL" id="CP011393">
    <property type="protein sequence ID" value="ANE41132.1"/>
    <property type="molecule type" value="Genomic_DNA"/>
</dbReference>
<evidence type="ECO:0000256" key="7">
    <source>
        <dbReference type="ARBA" id="ARBA00022989"/>
    </source>
</evidence>
<comment type="function">
    <text evidence="11 13">F(1)F(0) ATP synthase produces ATP from ADP in the presence of a proton or sodium gradient. F-type ATPases consist of two structural domains, F(1) containing the extramembraneous catalytic core and F(0) containing the membrane proton channel, linked together by a central stalk and a peripheral stalk. During catalysis, ATP synthesis in the catalytic domain of F(1) is coupled via a rotary mechanism of the central stalk subunits to proton translocation.</text>
</comment>
<dbReference type="AlphaFoldDB" id="A0A172T2E8"/>
<dbReference type="InterPro" id="IPR002146">
    <property type="entry name" value="ATP_synth_b/b'su_bac/chlpt"/>
</dbReference>
<dbReference type="CDD" id="cd06503">
    <property type="entry name" value="ATP-synt_Fo_b"/>
    <property type="match status" value="1"/>
</dbReference>
<evidence type="ECO:0000256" key="12">
    <source>
        <dbReference type="ARBA" id="ARBA00037847"/>
    </source>
</evidence>
<comment type="function">
    <text evidence="13">Component of the F(0) channel, it forms part of the peripheral stalk, linking F(1) to F(0).</text>
</comment>
<keyword evidence="3 13" id="KW-1003">Cell membrane</keyword>
<keyword evidence="2 13" id="KW-0813">Transport</keyword>
<gene>
    <name evidence="13" type="primary">atpF</name>
    <name evidence="16" type="ORF">JM64_03365</name>
</gene>
<organism evidence="16 17">
    <name type="scientific">Fervidobacterium pennivorans</name>
    <dbReference type="NCBI Taxonomy" id="93466"/>
    <lineage>
        <taxon>Bacteria</taxon>
        <taxon>Thermotogati</taxon>
        <taxon>Thermotogota</taxon>
        <taxon>Thermotogae</taxon>
        <taxon>Thermotogales</taxon>
        <taxon>Fervidobacteriaceae</taxon>
        <taxon>Fervidobacterium</taxon>
    </lineage>
</organism>
<dbReference type="GO" id="GO:0046933">
    <property type="term" value="F:proton-transporting ATP synthase activity, rotational mechanism"/>
    <property type="evidence" value="ECO:0007669"/>
    <property type="project" value="UniProtKB-UniRule"/>
</dbReference>
<evidence type="ECO:0000256" key="5">
    <source>
        <dbReference type="ARBA" id="ARBA00022692"/>
    </source>
</evidence>
<dbReference type="OrthoDB" id="47427at2"/>
<feature type="coiled-coil region" evidence="15">
    <location>
        <begin position="40"/>
        <end position="118"/>
    </location>
</feature>
<evidence type="ECO:0000313" key="16">
    <source>
        <dbReference type="EMBL" id="ANE41132.1"/>
    </source>
</evidence>
<feature type="transmembrane region" description="Helical" evidence="13">
    <location>
        <begin position="6"/>
        <end position="29"/>
    </location>
</feature>
<accession>A0A172T2E8</accession>
<keyword evidence="5 13" id="KW-0812">Transmembrane</keyword>
<evidence type="ECO:0000256" key="6">
    <source>
        <dbReference type="ARBA" id="ARBA00022781"/>
    </source>
</evidence>
<evidence type="ECO:0000256" key="9">
    <source>
        <dbReference type="ARBA" id="ARBA00023136"/>
    </source>
</evidence>
<evidence type="ECO:0000256" key="14">
    <source>
        <dbReference type="RuleBase" id="RU003848"/>
    </source>
</evidence>
<evidence type="ECO:0000256" key="3">
    <source>
        <dbReference type="ARBA" id="ARBA00022475"/>
    </source>
</evidence>
<name>A0A172T2E8_FERPE</name>
<dbReference type="InterPro" id="IPR028987">
    <property type="entry name" value="ATP_synth_B-like_membr_sf"/>
</dbReference>
<keyword evidence="4 13" id="KW-0138">CF(0)</keyword>
<dbReference type="NCBIfam" id="TIGR01144">
    <property type="entry name" value="ATP_synt_b"/>
    <property type="match status" value="1"/>
</dbReference>
<keyword evidence="15" id="KW-0175">Coiled coil</keyword>
<dbReference type="PANTHER" id="PTHR33445:SF1">
    <property type="entry name" value="ATP SYNTHASE SUBUNIT B"/>
    <property type="match status" value="1"/>
</dbReference>
<dbReference type="GO" id="GO:0046961">
    <property type="term" value="F:proton-transporting ATPase activity, rotational mechanism"/>
    <property type="evidence" value="ECO:0007669"/>
    <property type="project" value="TreeGrafter"/>
</dbReference>
<dbReference type="Gene3D" id="1.20.5.620">
    <property type="entry name" value="F1F0 ATP synthase subunit B, membrane domain"/>
    <property type="match status" value="1"/>
</dbReference>
<evidence type="ECO:0000256" key="8">
    <source>
        <dbReference type="ARBA" id="ARBA00023065"/>
    </source>
</evidence>
<sequence length="161" mass="18802">MDLFEINLTAVVQLLSFLFLLWMLNKLLYKPFFSIMDKRREKIESDLAEAEQLRKSADAMKKQAEEELKAARQRAEQVIAAAEREAEKIIEDAKQRAQKEAEKIIINAQSEIERQRQETISQVQSIATEIAISLAMKVLKDVVDEKAKREYLMKIIREYEK</sequence>
<keyword evidence="6 13" id="KW-0375">Hydrogen ion transport</keyword>
<evidence type="ECO:0000256" key="2">
    <source>
        <dbReference type="ARBA" id="ARBA00022448"/>
    </source>
</evidence>
<dbReference type="PATRIC" id="fig|93466.3.peg.727"/>
<reference evidence="16 17" key="1">
    <citation type="submission" date="2014-08" db="EMBL/GenBank/DDBJ databases">
        <title>Fervidobacterium pennivorans DYC genome.</title>
        <authorList>
            <person name="Wushke S."/>
        </authorList>
    </citation>
    <scope>NUCLEOTIDE SEQUENCE [LARGE SCALE GENOMIC DNA]</scope>
    <source>
        <strain evidence="16 17">DYC</strain>
    </source>
</reference>
<evidence type="ECO:0000256" key="13">
    <source>
        <dbReference type="HAMAP-Rule" id="MF_01398"/>
    </source>
</evidence>
<dbReference type="Pfam" id="PF00430">
    <property type="entry name" value="ATP-synt_B"/>
    <property type="match status" value="1"/>
</dbReference>
<keyword evidence="7 13" id="KW-1133">Transmembrane helix</keyword>
<dbReference type="Proteomes" id="UP000077096">
    <property type="component" value="Chromosome"/>
</dbReference>
<evidence type="ECO:0000256" key="4">
    <source>
        <dbReference type="ARBA" id="ARBA00022547"/>
    </source>
</evidence>
<keyword evidence="9 13" id="KW-0472">Membrane</keyword>
<dbReference type="InterPro" id="IPR005864">
    <property type="entry name" value="ATP_synth_F0_bsu_bac"/>
</dbReference>
<keyword evidence="8 13" id="KW-0406">Ion transport</keyword>
<proteinExistence type="inferred from homology"/>
<evidence type="ECO:0000256" key="10">
    <source>
        <dbReference type="ARBA" id="ARBA00023310"/>
    </source>
</evidence>
<comment type="subcellular location">
    <subcellularLocation>
        <location evidence="13">Cell membrane</location>
        <topology evidence="13">Single-pass membrane protein</topology>
    </subcellularLocation>
    <subcellularLocation>
        <location evidence="12">Endomembrane system</location>
        <topology evidence="12">Single-pass membrane protein</topology>
    </subcellularLocation>
</comment>
<dbReference type="InterPro" id="IPR050059">
    <property type="entry name" value="ATP_synthase_B_chain"/>
</dbReference>
<comment type="subunit">
    <text evidence="13">F-type ATPases have 2 components, F(1) - the catalytic core - and F(0) - the membrane proton channel. F(1) has five subunits: alpha(3), beta(3), gamma(1), delta(1), epsilon(1). F(0) has three main subunits: a(1), b(2) and c(10-14). The alpha and beta chains form an alternating ring which encloses part of the gamma chain. F(1) is attached to F(0) by a central stalk formed by the gamma and epsilon chains, while a peripheral stalk is formed by the delta and b chains.</text>
</comment>
<dbReference type="PANTHER" id="PTHR33445">
    <property type="entry name" value="ATP SYNTHASE SUBUNIT B', CHLOROPLASTIC"/>
    <property type="match status" value="1"/>
</dbReference>
<dbReference type="GO" id="GO:0045259">
    <property type="term" value="C:proton-transporting ATP synthase complex"/>
    <property type="evidence" value="ECO:0007669"/>
    <property type="project" value="UniProtKB-KW"/>
</dbReference>
<evidence type="ECO:0000256" key="11">
    <source>
        <dbReference type="ARBA" id="ARBA00025198"/>
    </source>
</evidence>
<evidence type="ECO:0000256" key="15">
    <source>
        <dbReference type="SAM" id="Coils"/>
    </source>
</evidence>
<protein>
    <recommendedName>
        <fullName evidence="13">ATP synthase subunit b</fullName>
    </recommendedName>
    <alternativeName>
        <fullName evidence="13">ATP synthase F(0) sector subunit b</fullName>
    </alternativeName>
    <alternativeName>
        <fullName evidence="13">ATPase subunit I</fullName>
    </alternativeName>
    <alternativeName>
        <fullName evidence="13">F-type ATPase subunit b</fullName>
        <shortName evidence="13">F-ATPase subunit b</shortName>
    </alternativeName>
</protein>
<dbReference type="GO" id="GO:0012505">
    <property type="term" value="C:endomembrane system"/>
    <property type="evidence" value="ECO:0007669"/>
    <property type="project" value="UniProtKB-SubCell"/>
</dbReference>
<dbReference type="SUPFAM" id="SSF81573">
    <property type="entry name" value="F1F0 ATP synthase subunit B, membrane domain"/>
    <property type="match status" value="1"/>
</dbReference>
<keyword evidence="10 13" id="KW-0066">ATP synthesis</keyword>